<dbReference type="SUPFAM" id="SSF53062">
    <property type="entry name" value="PTS system fructose IIA component-like"/>
    <property type="match status" value="1"/>
</dbReference>
<feature type="domain" description="PTS EIIA type-4" evidence="2">
    <location>
        <begin position="1"/>
        <end position="126"/>
    </location>
</feature>
<dbReference type="InterPro" id="IPR036662">
    <property type="entry name" value="PTS_EIIA_man-typ_sf"/>
</dbReference>
<dbReference type="AlphaFoldDB" id="A0A9X4E2S5"/>
<accession>A0A9X4E2S5</accession>
<keyword evidence="1" id="KW-0808">Transferase</keyword>
<dbReference type="EMBL" id="CP146598">
    <property type="protein sequence ID" value="WWY03990.1"/>
    <property type="molecule type" value="Genomic_DNA"/>
</dbReference>
<reference evidence="4" key="2">
    <citation type="submission" date="2024-02" db="EMBL/GenBank/DDBJ databases">
        <title>Neisseria leonii sp. nov.</title>
        <authorList>
            <person name="Boutroux M."/>
            <person name="Favre-Rochex S."/>
            <person name="Gorgette O."/>
            <person name="Touak G."/>
            <person name="Muhle E."/>
            <person name="Chesneau O."/>
            <person name="Clermont D."/>
            <person name="Rahi P."/>
        </authorList>
    </citation>
    <scope>NUCLEOTIDE SEQUENCE</scope>
    <source>
        <strain evidence="4">51.81</strain>
    </source>
</reference>
<dbReference type="Proteomes" id="UP001149607">
    <property type="component" value="Chromosome"/>
</dbReference>
<dbReference type="GO" id="GO:0016740">
    <property type="term" value="F:transferase activity"/>
    <property type="evidence" value="ECO:0007669"/>
    <property type="project" value="UniProtKB-KW"/>
</dbReference>
<evidence type="ECO:0000256" key="1">
    <source>
        <dbReference type="ARBA" id="ARBA00022679"/>
    </source>
</evidence>
<evidence type="ECO:0000313" key="3">
    <source>
        <dbReference type="EMBL" id="MDD9328552.1"/>
    </source>
</evidence>
<dbReference type="EMBL" id="JAPQFL010000007">
    <property type="protein sequence ID" value="MDD9328552.1"/>
    <property type="molecule type" value="Genomic_DNA"/>
</dbReference>
<dbReference type="InterPro" id="IPR051471">
    <property type="entry name" value="Bacterial_PTS_sugar_comp"/>
</dbReference>
<keyword evidence="5" id="KW-1185">Reference proteome</keyword>
<gene>
    <name evidence="3" type="ORF">ORY91_001984</name>
    <name evidence="4" type="ORF">V9W64_04525</name>
</gene>
<evidence type="ECO:0000313" key="5">
    <source>
        <dbReference type="Proteomes" id="UP001149607"/>
    </source>
</evidence>
<evidence type="ECO:0000313" key="4">
    <source>
        <dbReference type="EMBL" id="WWY03990.1"/>
    </source>
</evidence>
<dbReference type="InterPro" id="IPR004701">
    <property type="entry name" value="PTS_EIIA_man-typ"/>
</dbReference>
<protein>
    <submittedName>
        <fullName evidence="3">PTS mannose transporter subunit IIA</fullName>
    </submittedName>
</protein>
<dbReference type="Gene3D" id="3.40.50.510">
    <property type="entry name" value="Phosphotransferase system, mannose-type IIA component"/>
    <property type="match status" value="1"/>
</dbReference>
<sequence length="134" mass="14296">MIGLIIVTHETVGEAYRKLANHFFSGMGMAKTALLGISPDEGHDDVIGRIQGSIRELDCPDGVLVLADIFGATPCNAARKLVVPGKVAMLTGLNAPMMVKAVQYHTQTDDLLLFAAQVKQAAIDGILEITRPPE</sequence>
<dbReference type="PANTHER" id="PTHR33799:SF1">
    <property type="entry name" value="PTS SYSTEM MANNOSE-SPECIFIC EIIAB COMPONENT-RELATED"/>
    <property type="match status" value="1"/>
</dbReference>
<proteinExistence type="predicted"/>
<dbReference type="PANTHER" id="PTHR33799">
    <property type="entry name" value="PTS PERMEASE-RELATED-RELATED"/>
    <property type="match status" value="1"/>
</dbReference>
<dbReference type="GO" id="GO:0016020">
    <property type="term" value="C:membrane"/>
    <property type="evidence" value="ECO:0007669"/>
    <property type="project" value="InterPro"/>
</dbReference>
<organism evidence="3">
    <name type="scientific">Neisseria leonii</name>
    <dbReference type="NCBI Taxonomy" id="2995413"/>
    <lineage>
        <taxon>Bacteria</taxon>
        <taxon>Pseudomonadati</taxon>
        <taxon>Pseudomonadota</taxon>
        <taxon>Betaproteobacteria</taxon>
        <taxon>Neisseriales</taxon>
        <taxon>Neisseriaceae</taxon>
        <taxon>Neisseria</taxon>
    </lineage>
</organism>
<dbReference type="PROSITE" id="PS51096">
    <property type="entry name" value="PTS_EIIA_TYPE_4"/>
    <property type="match status" value="1"/>
</dbReference>
<evidence type="ECO:0000259" key="2">
    <source>
        <dbReference type="PROSITE" id="PS51096"/>
    </source>
</evidence>
<dbReference type="Pfam" id="PF03610">
    <property type="entry name" value="EIIA-man"/>
    <property type="match status" value="1"/>
</dbReference>
<dbReference type="RefSeq" id="WP_274585623.1">
    <property type="nucleotide sequence ID" value="NZ_CP145811.1"/>
</dbReference>
<reference evidence="3" key="1">
    <citation type="submission" date="2022-10" db="EMBL/GenBank/DDBJ databases">
        <authorList>
            <person name="Boutroux M."/>
        </authorList>
    </citation>
    <scope>NUCLEOTIDE SEQUENCE</scope>
    <source>
        <strain evidence="3">51.81</strain>
    </source>
</reference>
<dbReference type="GO" id="GO:0009401">
    <property type="term" value="P:phosphoenolpyruvate-dependent sugar phosphotransferase system"/>
    <property type="evidence" value="ECO:0007669"/>
    <property type="project" value="InterPro"/>
</dbReference>
<name>A0A9X4E2S5_9NEIS</name>